<dbReference type="InterPro" id="IPR035684">
    <property type="entry name" value="ArgRS_core"/>
</dbReference>
<dbReference type="PANTHER" id="PTHR11956:SF5">
    <property type="entry name" value="ARGININE--TRNA LIGASE, CYTOPLASMIC"/>
    <property type="match status" value="1"/>
</dbReference>
<evidence type="ECO:0000256" key="7">
    <source>
        <dbReference type="ARBA" id="ARBA00023146"/>
    </source>
</evidence>
<evidence type="ECO:0000259" key="10">
    <source>
        <dbReference type="SMART" id="SM00836"/>
    </source>
</evidence>
<evidence type="ECO:0000313" key="13">
    <source>
        <dbReference type="Proteomes" id="UP000178585"/>
    </source>
</evidence>
<evidence type="ECO:0000256" key="1">
    <source>
        <dbReference type="ARBA" id="ARBA00005594"/>
    </source>
</evidence>
<name>A0A1F4Y1D3_9BACT</name>
<organism evidence="12 13">
    <name type="scientific">Candidatus Adlerbacteria bacterium RIFCSPLOWO2_01_FULL_54_21b</name>
    <dbReference type="NCBI Taxonomy" id="1797245"/>
    <lineage>
        <taxon>Bacteria</taxon>
        <taxon>Candidatus Adleribacteriota</taxon>
    </lineage>
</organism>
<dbReference type="AlphaFoldDB" id="A0A1F4Y1D3"/>
<evidence type="ECO:0000256" key="3">
    <source>
        <dbReference type="ARBA" id="ARBA00022598"/>
    </source>
</evidence>
<comment type="similarity">
    <text evidence="1 9">Belongs to the class-I aminoacyl-tRNA synthetase family.</text>
</comment>
<keyword evidence="6 9" id="KW-0648">Protein biosynthesis</keyword>
<dbReference type="GO" id="GO:0004814">
    <property type="term" value="F:arginine-tRNA ligase activity"/>
    <property type="evidence" value="ECO:0007669"/>
    <property type="project" value="UniProtKB-EC"/>
</dbReference>
<dbReference type="PRINTS" id="PR01038">
    <property type="entry name" value="TRNASYNTHARG"/>
</dbReference>
<dbReference type="Proteomes" id="UP000178585">
    <property type="component" value="Unassembled WGS sequence"/>
</dbReference>
<reference evidence="12 13" key="1">
    <citation type="journal article" date="2016" name="Nat. Commun.">
        <title>Thousands of microbial genomes shed light on interconnected biogeochemical processes in an aquifer system.</title>
        <authorList>
            <person name="Anantharaman K."/>
            <person name="Brown C.T."/>
            <person name="Hug L.A."/>
            <person name="Sharon I."/>
            <person name="Castelle C.J."/>
            <person name="Probst A.J."/>
            <person name="Thomas B.C."/>
            <person name="Singh A."/>
            <person name="Wilkins M.J."/>
            <person name="Karaoz U."/>
            <person name="Brodie E.L."/>
            <person name="Williams K.H."/>
            <person name="Hubbard S.S."/>
            <person name="Banfield J.F."/>
        </authorList>
    </citation>
    <scope>NUCLEOTIDE SEQUENCE [LARGE SCALE GENOMIC DNA]</scope>
</reference>
<keyword evidence="7 9" id="KW-0030">Aminoacyl-tRNA synthetase</keyword>
<dbReference type="Gene3D" id="3.40.50.620">
    <property type="entry name" value="HUPs"/>
    <property type="match status" value="1"/>
</dbReference>
<dbReference type="STRING" id="1797245.A2949_02045"/>
<dbReference type="SMART" id="SM00836">
    <property type="entry name" value="DALR_1"/>
    <property type="match status" value="1"/>
</dbReference>
<dbReference type="GO" id="GO:0006420">
    <property type="term" value="P:arginyl-tRNA aminoacylation"/>
    <property type="evidence" value="ECO:0007669"/>
    <property type="project" value="InterPro"/>
</dbReference>
<dbReference type="InterPro" id="IPR009080">
    <property type="entry name" value="tRNAsynth_Ia_anticodon-bd"/>
</dbReference>
<dbReference type="SUPFAM" id="SSF47323">
    <property type="entry name" value="Anticodon-binding domain of a subclass of class I aminoacyl-tRNA synthetases"/>
    <property type="match status" value="1"/>
</dbReference>
<dbReference type="SMART" id="SM01016">
    <property type="entry name" value="Arg_tRNA_synt_N"/>
    <property type="match status" value="1"/>
</dbReference>
<dbReference type="InterPro" id="IPR036695">
    <property type="entry name" value="Arg-tRNA-synth_N_sf"/>
</dbReference>
<keyword evidence="4 9" id="KW-0547">Nucleotide-binding</keyword>
<dbReference type="InterPro" id="IPR008909">
    <property type="entry name" value="DALR_anticod-bd"/>
</dbReference>
<dbReference type="SUPFAM" id="SSF55190">
    <property type="entry name" value="Arginyl-tRNA synthetase (ArgRS), N-terminal 'additional' domain"/>
    <property type="match status" value="1"/>
</dbReference>
<dbReference type="InterPro" id="IPR014729">
    <property type="entry name" value="Rossmann-like_a/b/a_fold"/>
</dbReference>
<evidence type="ECO:0000256" key="8">
    <source>
        <dbReference type="ARBA" id="ARBA00049339"/>
    </source>
</evidence>
<dbReference type="EC" id="6.1.1.19" evidence="2"/>
<dbReference type="EMBL" id="MEWZ01000002">
    <property type="protein sequence ID" value="OGC87658.1"/>
    <property type="molecule type" value="Genomic_DNA"/>
</dbReference>
<dbReference type="PANTHER" id="PTHR11956">
    <property type="entry name" value="ARGINYL-TRNA SYNTHETASE"/>
    <property type="match status" value="1"/>
</dbReference>
<evidence type="ECO:0000256" key="4">
    <source>
        <dbReference type="ARBA" id="ARBA00022741"/>
    </source>
</evidence>
<evidence type="ECO:0000259" key="11">
    <source>
        <dbReference type="SMART" id="SM01016"/>
    </source>
</evidence>
<dbReference type="Gene3D" id="3.30.1360.70">
    <property type="entry name" value="Arginyl tRNA synthetase N-terminal domain"/>
    <property type="match status" value="1"/>
</dbReference>
<dbReference type="Pfam" id="PF03485">
    <property type="entry name" value="Arg_tRNA_synt_N"/>
    <property type="match status" value="1"/>
</dbReference>
<comment type="caution">
    <text evidence="12">The sequence shown here is derived from an EMBL/GenBank/DDBJ whole genome shotgun (WGS) entry which is preliminary data.</text>
</comment>
<accession>A0A1F4Y1D3</accession>
<feature type="domain" description="Arginyl tRNA synthetase N-terminal" evidence="11">
    <location>
        <begin position="4"/>
        <end position="70"/>
    </location>
</feature>
<dbReference type="Gene3D" id="1.10.730.10">
    <property type="entry name" value="Isoleucyl-tRNA Synthetase, Domain 1"/>
    <property type="match status" value="1"/>
</dbReference>
<dbReference type="Pfam" id="PF05746">
    <property type="entry name" value="DALR_1"/>
    <property type="match status" value="1"/>
</dbReference>
<keyword evidence="5 9" id="KW-0067">ATP-binding</keyword>
<evidence type="ECO:0000256" key="2">
    <source>
        <dbReference type="ARBA" id="ARBA00012837"/>
    </source>
</evidence>
<feature type="domain" description="DALR anticodon binding" evidence="10">
    <location>
        <begin position="405"/>
        <end position="514"/>
    </location>
</feature>
<dbReference type="InterPro" id="IPR005148">
    <property type="entry name" value="Arg-tRNA-synth_N"/>
</dbReference>
<dbReference type="SUPFAM" id="SSF52374">
    <property type="entry name" value="Nucleotidylyl transferase"/>
    <property type="match status" value="1"/>
</dbReference>
<dbReference type="GO" id="GO:0005524">
    <property type="term" value="F:ATP binding"/>
    <property type="evidence" value="ECO:0007669"/>
    <property type="project" value="UniProtKB-KW"/>
</dbReference>
<dbReference type="Pfam" id="PF00750">
    <property type="entry name" value="tRNA-synt_1d"/>
    <property type="match status" value="1"/>
</dbReference>
<evidence type="ECO:0000313" key="12">
    <source>
        <dbReference type="EMBL" id="OGC87658.1"/>
    </source>
</evidence>
<sequence length="514" mass="56197">MIRERIEEQIRAVVGDVPFVVARADSVAHGDYYTNAALVTKTDPKALAEKLKVEGVEQIEVAGKFINFYLSREALIPAEQKIPQQYAGKTIMVEYTSPNLFKPLHIGNLIGNILGESIARLLEKSGADVKRVNYPSDIGLTVAKGVWGLTQTKGDPSDIVALGEAYKTGHAAYEDGSAKVQIDEINTALYENSNPKWSELRTEGVATSRKHLSELCKTLGTTFDKEFFESESGLLGAGIVRESIGTVFEESEGAVVYRGAHTRVFLNSRGLPTYEAKEVGLFDLKSKAYPDFDTSLTVTGGEQKDFFAVVFDAIKKIFPDRTAGKNLQHISNGFLKLTNGKMSSRLGNVITGESLLADLTVAARGREDVAVGAIKYTVLKSGSGKDIIFDPERSLSLEGDSGPYLQYALVRARALLRKASGATVTQFITPQSKTLERILIHYPEVVERAARELEPHHLTTFLTELAAEFNSWYAAERVIVDGTIAGYTLSLVKVVERTLSQGLNLLGIPTPEEM</sequence>
<evidence type="ECO:0000256" key="6">
    <source>
        <dbReference type="ARBA" id="ARBA00022917"/>
    </source>
</evidence>
<keyword evidence="3 9" id="KW-0436">Ligase</keyword>
<evidence type="ECO:0000256" key="5">
    <source>
        <dbReference type="ARBA" id="ARBA00022840"/>
    </source>
</evidence>
<dbReference type="GO" id="GO:0005737">
    <property type="term" value="C:cytoplasm"/>
    <property type="evidence" value="ECO:0007669"/>
    <property type="project" value="InterPro"/>
</dbReference>
<protein>
    <recommendedName>
        <fullName evidence="2">arginine--tRNA ligase</fullName>
        <ecNumber evidence="2">6.1.1.19</ecNumber>
    </recommendedName>
</protein>
<proteinExistence type="inferred from homology"/>
<evidence type="ECO:0000256" key="9">
    <source>
        <dbReference type="RuleBase" id="RU363038"/>
    </source>
</evidence>
<gene>
    <name evidence="12" type="ORF">A2949_02045</name>
</gene>
<dbReference type="InterPro" id="IPR001278">
    <property type="entry name" value="Arg-tRNA-ligase"/>
</dbReference>
<comment type="catalytic activity">
    <reaction evidence="8">
        <text>tRNA(Arg) + L-arginine + ATP = L-arginyl-tRNA(Arg) + AMP + diphosphate</text>
        <dbReference type="Rhea" id="RHEA:20301"/>
        <dbReference type="Rhea" id="RHEA-COMP:9658"/>
        <dbReference type="Rhea" id="RHEA-COMP:9673"/>
        <dbReference type="ChEBI" id="CHEBI:30616"/>
        <dbReference type="ChEBI" id="CHEBI:32682"/>
        <dbReference type="ChEBI" id="CHEBI:33019"/>
        <dbReference type="ChEBI" id="CHEBI:78442"/>
        <dbReference type="ChEBI" id="CHEBI:78513"/>
        <dbReference type="ChEBI" id="CHEBI:456215"/>
        <dbReference type="EC" id="6.1.1.19"/>
    </reaction>
</comment>